<dbReference type="Proteomes" id="UP000198828">
    <property type="component" value="Unassembled WGS sequence"/>
</dbReference>
<dbReference type="SUPFAM" id="SSF51269">
    <property type="entry name" value="AFP III-like domain"/>
    <property type="match status" value="1"/>
</dbReference>
<evidence type="ECO:0000259" key="1">
    <source>
        <dbReference type="PROSITE" id="PS50844"/>
    </source>
</evidence>
<dbReference type="InterPro" id="IPR013132">
    <property type="entry name" value="PseI/NeuA/B-like_N"/>
</dbReference>
<dbReference type="InterPro" id="IPR020030">
    <property type="entry name" value="Pseudaminic_synth_PseI"/>
</dbReference>
<dbReference type="CDD" id="cd11615">
    <property type="entry name" value="SAF_NeuB_like"/>
    <property type="match status" value="1"/>
</dbReference>
<dbReference type="PANTHER" id="PTHR42966:SF2">
    <property type="entry name" value="PSEUDAMINIC ACID SYNTHASE"/>
    <property type="match status" value="1"/>
</dbReference>
<dbReference type="OrthoDB" id="9814210at2"/>
<dbReference type="PROSITE" id="PS50844">
    <property type="entry name" value="AFP_LIKE"/>
    <property type="match status" value="1"/>
</dbReference>
<organism evidence="2 3">
    <name type="scientific">Tepidimicrobium xylanilyticum</name>
    <dbReference type="NCBI Taxonomy" id="1123352"/>
    <lineage>
        <taxon>Bacteria</taxon>
        <taxon>Bacillati</taxon>
        <taxon>Bacillota</taxon>
        <taxon>Tissierellia</taxon>
        <taxon>Tissierellales</taxon>
        <taxon>Tepidimicrobiaceae</taxon>
        <taxon>Tepidimicrobium</taxon>
    </lineage>
</organism>
<dbReference type="Pfam" id="PF03102">
    <property type="entry name" value="NeuB"/>
    <property type="match status" value="1"/>
</dbReference>
<keyword evidence="3" id="KW-1185">Reference proteome</keyword>
<dbReference type="GO" id="GO:0047444">
    <property type="term" value="F:N-acylneuraminate-9-phosphate synthase activity"/>
    <property type="evidence" value="ECO:0007669"/>
    <property type="project" value="TreeGrafter"/>
</dbReference>
<dbReference type="RefSeq" id="WP_093749963.1">
    <property type="nucleotide sequence ID" value="NZ_FNNG01000001.1"/>
</dbReference>
<feature type="domain" description="AFP-like" evidence="1">
    <location>
        <begin position="294"/>
        <end position="350"/>
    </location>
</feature>
<dbReference type="InterPro" id="IPR051690">
    <property type="entry name" value="PseI-like"/>
</dbReference>
<dbReference type="Gene3D" id="3.20.20.70">
    <property type="entry name" value="Aldolase class I"/>
    <property type="match status" value="1"/>
</dbReference>
<dbReference type="NCBIfam" id="TIGR03586">
    <property type="entry name" value="PseI"/>
    <property type="match status" value="1"/>
</dbReference>
<accession>A0A1H2QRR9</accession>
<protein>
    <submittedName>
        <fullName evidence="2">N-acetylneuraminate synthase</fullName>
    </submittedName>
</protein>
<dbReference type="InterPro" id="IPR006190">
    <property type="entry name" value="SAF_AFP_Neu5Ac"/>
</dbReference>
<reference evidence="2 3" key="1">
    <citation type="submission" date="2016-10" db="EMBL/GenBank/DDBJ databases">
        <authorList>
            <person name="de Groot N.N."/>
        </authorList>
    </citation>
    <scope>NUCLEOTIDE SEQUENCE [LARGE SCALE GENOMIC DNA]</scope>
    <source>
        <strain evidence="2 3">DSM 23310</strain>
    </source>
</reference>
<name>A0A1H2QRR9_9FIRM</name>
<dbReference type="EMBL" id="FNNG01000001">
    <property type="protein sequence ID" value="SDW09598.1"/>
    <property type="molecule type" value="Genomic_DNA"/>
</dbReference>
<dbReference type="AlphaFoldDB" id="A0A1H2QRR9"/>
<gene>
    <name evidence="2" type="ORF">SAMN05660923_00206</name>
</gene>
<sequence>MDKYIEIAGRKIGDSYPVFIIAEMSANHLQSYDRAVETIRKAKWAGADAIKLQTYTPDTITINCDNEYFQIKQGTIWDGTTLYKLYEEAYTPWEWQPKLKKVAEEEGLIFFSSPFDNTAVDFLEEMNVPAYKIASFEITDIPFIEYIASKGKPIIISTGIATLSDIEETLAACKRMGNSQIALLKCTSAYPSPMEDINLKVIPNMKDTFNTIVGLSDHTLGHTVALGAVALGAKIVEKHFTLDRADGGPDAKFSMEPDEFKEMVERIRDLEKALGQVTYELTEKQRNSREHSRSLFVVKDIKKGEVFTHENVKSIRPGFGLATKYIDDILGKRARCDIKKGTPMSWDLVE</sequence>
<dbReference type="Pfam" id="PF08666">
    <property type="entry name" value="SAF"/>
    <property type="match status" value="1"/>
</dbReference>
<dbReference type="PANTHER" id="PTHR42966">
    <property type="entry name" value="N-ACETYLNEURAMINATE SYNTHASE"/>
    <property type="match status" value="1"/>
</dbReference>
<dbReference type="SUPFAM" id="SSF51569">
    <property type="entry name" value="Aldolase"/>
    <property type="match status" value="1"/>
</dbReference>
<evidence type="ECO:0000313" key="3">
    <source>
        <dbReference type="Proteomes" id="UP000198828"/>
    </source>
</evidence>
<dbReference type="Gene3D" id="3.90.1210.10">
    <property type="entry name" value="Antifreeze-like/N-acetylneuraminic acid synthase C-terminal domain"/>
    <property type="match status" value="1"/>
</dbReference>
<dbReference type="SMART" id="SM00858">
    <property type="entry name" value="SAF"/>
    <property type="match status" value="1"/>
</dbReference>
<evidence type="ECO:0000313" key="2">
    <source>
        <dbReference type="EMBL" id="SDW09598.1"/>
    </source>
</evidence>
<dbReference type="InterPro" id="IPR013974">
    <property type="entry name" value="SAF"/>
</dbReference>
<dbReference type="GO" id="GO:0016051">
    <property type="term" value="P:carbohydrate biosynthetic process"/>
    <property type="evidence" value="ECO:0007669"/>
    <property type="project" value="InterPro"/>
</dbReference>
<dbReference type="InterPro" id="IPR057736">
    <property type="entry name" value="SAF_PseI/NeuA/NeuB"/>
</dbReference>
<dbReference type="InterPro" id="IPR013785">
    <property type="entry name" value="Aldolase_TIM"/>
</dbReference>
<proteinExistence type="predicted"/>
<dbReference type="InterPro" id="IPR036732">
    <property type="entry name" value="AFP_Neu5c_C_sf"/>
</dbReference>